<evidence type="ECO:0000256" key="5">
    <source>
        <dbReference type="ARBA" id="ARBA00022777"/>
    </source>
</evidence>
<dbReference type="NCBIfam" id="NF011105">
    <property type="entry name" value="PRK14532.1"/>
    <property type="match status" value="1"/>
</dbReference>
<comment type="function">
    <text evidence="7">Catalyzes the reversible transfer of the terminal phosphate group between ATP and AMP. Plays an important role in cellular energy homeostasis and in adenine nucleotide metabolism.</text>
</comment>
<comment type="pathway">
    <text evidence="7">Purine metabolism; AMP biosynthesis via salvage pathway; AMP from ADP: step 1/1.</text>
</comment>
<evidence type="ECO:0000313" key="9">
    <source>
        <dbReference type="EMBL" id="SDW01830.1"/>
    </source>
</evidence>
<dbReference type="PROSITE" id="PS00113">
    <property type="entry name" value="ADENYLATE_KINASE"/>
    <property type="match status" value="1"/>
</dbReference>
<dbReference type="HAMAP" id="MF_00235">
    <property type="entry name" value="Adenylate_kinase_Adk"/>
    <property type="match status" value="1"/>
</dbReference>
<evidence type="ECO:0000256" key="2">
    <source>
        <dbReference type="ARBA" id="ARBA00022723"/>
    </source>
</evidence>
<comment type="similarity">
    <text evidence="7">Belongs to the adenylate kinase family.</text>
</comment>
<accession>A0A1H2Q414</accession>
<dbReference type="SUPFAM" id="SSF52540">
    <property type="entry name" value="P-loop containing nucleoside triphosphate hydrolases"/>
    <property type="match status" value="1"/>
</dbReference>
<comment type="caution">
    <text evidence="7">Lacks conserved residue(s) required for the propagation of feature annotation.</text>
</comment>
<dbReference type="InterPro" id="IPR000850">
    <property type="entry name" value="Adenylat/UMP-CMP_kin"/>
</dbReference>
<dbReference type="CDD" id="cd06223">
    <property type="entry name" value="PRTases_typeI"/>
    <property type="match status" value="1"/>
</dbReference>
<feature type="region of interest" description="NMP" evidence="7">
    <location>
        <begin position="221"/>
        <end position="250"/>
    </location>
</feature>
<evidence type="ECO:0000256" key="3">
    <source>
        <dbReference type="ARBA" id="ARBA00022727"/>
    </source>
</evidence>
<keyword evidence="6" id="KW-0460">Magnesium</keyword>
<feature type="binding site" evidence="7">
    <location>
        <position position="364"/>
    </location>
    <ligand>
        <name>ATP</name>
        <dbReference type="ChEBI" id="CHEBI:30616"/>
    </ligand>
</feature>
<feature type="binding site" evidence="7">
    <location>
        <position position="324"/>
    </location>
    <ligand>
        <name>AMP</name>
        <dbReference type="ChEBI" id="CHEBI:456215"/>
    </ligand>
</feature>
<dbReference type="NCBIfam" id="NF011104">
    <property type="entry name" value="PRK14531.1"/>
    <property type="match status" value="1"/>
</dbReference>
<dbReference type="GO" id="GO:0004422">
    <property type="term" value="F:hypoxanthine phosphoribosyltransferase activity"/>
    <property type="evidence" value="ECO:0007669"/>
    <property type="project" value="InterPro"/>
</dbReference>
<feature type="binding site" evidence="7">
    <location>
        <position position="227"/>
    </location>
    <ligand>
        <name>AMP</name>
        <dbReference type="ChEBI" id="CHEBI:456215"/>
    </ligand>
</feature>
<comment type="catalytic activity">
    <reaction evidence="7">
        <text>AMP + ATP = 2 ADP</text>
        <dbReference type="Rhea" id="RHEA:12973"/>
        <dbReference type="ChEBI" id="CHEBI:30616"/>
        <dbReference type="ChEBI" id="CHEBI:456215"/>
        <dbReference type="ChEBI" id="CHEBI:456216"/>
        <dbReference type="EC" id="2.7.4.3"/>
    </reaction>
</comment>
<dbReference type="UniPathway" id="UPA00588">
    <property type="reaction ID" value="UER00649"/>
</dbReference>
<feature type="binding site" evidence="7">
    <location>
        <position position="336"/>
    </location>
    <ligand>
        <name>AMP</name>
        <dbReference type="ChEBI" id="CHEBI:456215"/>
    </ligand>
</feature>
<dbReference type="GO" id="GO:0046872">
    <property type="term" value="F:metal ion binding"/>
    <property type="evidence" value="ECO:0007669"/>
    <property type="project" value="UniProtKB-KW"/>
</dbReference>
<dbReference type="GO" id="GO:0005737">
    <property type="term" value="C:cytoplasm"/>
    <property type="evidence" value="ECO:0007669"/>
    <property type="project" value="UniProtKB-SubCell"/>
</dbReference>
<dbReference type="GO" id="GO:0044209">
    <property type="term" value="P:AMP salvage"/>
    <property type="evidence" value="ECO:0007669"/>
    <property type="project" value="UniProtKB-UniRule"/>
</dbReference>
<dbReference type="STRING" id="1073328.SAMN05216294_1399"/>
<evidence type="ECO:0000259" key="8">
    <source>
        <dbReference type="Pfam" id="PF00156"/>
    </source>
</evidence>
<dbReference type="GO" id="GO:0004017">
    <property type="term" value="F:AMP kinase activity"/>
    <property type="evidence" value="ECO:0007669"/>
    <property type="project" value="UniProtKB-UniRule"/>
</dbReference>
<organism evidence="9 10">
    <name type="scientific">Flagellimonas zhangzhouensis</name>
    <dbReference type="NCBI Taxonomy" id="1073328"/>
    <lineage>
        <taxon>Bacteria</taxon>
        <taxon>Pseudomonadati</taxon>
        <taxon>Bacteroidota</taxon>
        <taxon>Flavobacteriia</taxon>
        <taxon>Flavobacteriales</taxon>
        <taxon>Flavobacteriaceae</taxon>
        <taxon>Flagellimonas</taxon>
    </lineage>
</organism>
<dbReference type="InterPro" id="IPR033690">
    <property type="entry name" value="Adenylat_kinase_CS"/>
</dbReference>
<feature type="binding site" evidence="7">
    <location>
        <position position="318"/>
    </location>
    <ligand>
        <name>ATP</name>
        <dbReference type="ChEBI" id="CHEBI:30616"/>
    </ligand>
</feature>
<dbReference type="CDD" id="cd01428">
    <property type="entry name" value="ADK"/>
    <property type="match status" value="1"/>
</dbReference>
<sequence>MLSLPTDHNWNTLIKLHDKTFKPYLKEEQILAAIDKMAQEIAKDYKDEVPLFVGVLNGAFMFVSDFLKAYQHPCEVSFVRLSSYQGLTSTGIVETLLDVSEELEGKSVIILEDVVDTGRTLKQLVHLFSNTNAKEFKIGALFYKSEIYNGEYAIDYVGLEIPDDFIVGYGLDYNEQGRNLREVYQLNKADMINLVLFGKPGAGKGTQAGFLKEKYDLKHISTGDVFRYNIKNGTDLGKLAKSYIDKGDLVPDEVTIDMLKAEVEKNPDAAGFIFDGFPRTEAQAEALDNFLESKDMKVNATIALEAEDDILVARLLERGKSSGRSDDQDESKIRNRFDEYNEKTAPLKAYYDKQGKFHSVNGIGEIDEITKRLSEVIDSL</sequence>
<keyword evidence="5 7" id="KW-0418">Kinase</keyword>
<comment type="subcellular location">
    <subcellularLocation>
        <location evidence="7">Cytoplasm</location>
    </subcellularLocation>
</comment>
<dbReference type="InterPro" id="IPR027417">
    <property type="entry name" value="P-loop_NTPase"/>
</dbReference>
<dbReference type="EMBL" id="FNMY01000001">
    <property type="protein sequence ID" value="SDW01830.1"/>
    <property type="molecule type" value="Genomic_DNA"/>
</dbReference>
<feature type="binding site" evidence="7">
    <location>
        <begin position="201"/>
        <end position="206"/>
    </location>
    <ligand>
        <name>ATP</name>
        <dbReference type="ChEBI" id="CHEBI:30616"/>
    </ligand>
</feature>
<feature type="binding site" evidence="7">
    <location>
        <begin position="276"/>
        <end position="279"/>
    </location>
    <ligand>
        <name>AMP</name>
        <dbReference type="ChEBI" id="CHEBI:456215"/>
    </ligand>
</feature>
<dbReference type="SUPFAM" id="SSF53271">
    <property type="entry name" value="PRTase-like"/>
    <property type="match status" value="1"/>
</dbReference>
<dbReference type="NCBIfam" id="TIGR01203">
    <property type="entry name" value="HGPRTase"/>
    <property type="match status" value="1"/>
</dbReference>
<keyword evidence="3 7" id="KW-0545">Nucleotide biosynthesis</keyword>
<protein>
    <recommendedName>
        <fullName evidence="7">Adenylate kinase</fullName>
        <shortName evidence="7">AK</shortName>
        <ecNumber evidence="7">2.7.4.3</ecNumber>
    </recommendedName>
    <alternativeName>
        <fullName evidence="7">ATP-AMP transphosphorylase</fullName>
    </alternativeName>
    <alternativeName>
        <fullName evidence="7">ATP:AMP phosphotransferase</fullName>
    </alternativeName>
    <alternativeName>
        <fullName evidence="7">Adenylate monophosphate kinase</fullName>
    </alternativeName>
</protein>
<dbReference type="InterPro" id="IPR005904">
    <property type="entry name" value="Hxn_phspho_trans"/>
</dbReference>
<keyword evidence="2" id="KW-0479">Metal-binding</keyword>
<proteinExistence type="inferred from homology"/>
<evidence type="ECO:0000256" key="7">
    <source>
        <dbReference type="HAMAP-Rule" id="MF_00235"/>
    </source>
</evidence>
<feature type="binding site" evidence="7">
    <location>
        <position position="222"/>
    </location>
    <ligand>
        <name>AMP</name>
        <dbReference type="ChEBI" id="CHEBI:456215"/>
    </ligand>
</feature>
<evidence type="ECO:0000256" key="6">
    <source>
        <dbReference type="ARBA" id="ARBA00022842"/>
    </source>
</evidence>
<keyword evidence="10" id="KW-1185">Reference proteome</keyword>
<gene>
    <name evidence="7" type="primary">adk</name>
    <name evidence="9" type="ORF">SAMN04487892_0050</name>
</gene>
<dbReference type="InterPro" id="IPR000836">
    <property type="entry name" value="PRTase_dom"/>
</dbReference>
<comment type="subunit">
    <text evidence="7">Monomer.</text>
</comment>
<feature type="binding site" evidence="7">
    <location>
        <position position="283"/>
    </location>
    <ligand>
        <name>AMP</name>
        <dbReference type="ChEBI" id="CHEBI:456215"/>
    </ligand>
</feature>
<dbReference type="Proteomes" id="UP000199592">
    <property type="component" value="Unassembled WGS sequence"/>
</dbReference>
<dbReference type="Gene3D" id="3.40.50.300">
    <property type="entry name" value="P-loop containing nucleotide triphosphate hydrolases"/>
    <property type="match status" value="1"/>
</dbReference>
<dbReference type="PANTHER" id="PTHR23359">
    <property type="entry name" value="NUCLEOTIDE KINASE"/>
    <property type="match status" value="1"/>
</dbReference>
<dbReference type="AlphaFoldDB" id="A0A1H2Q414"/>
<keyword evidence="1 7" id="KW-0808">Transferase</keyword>
<dbReference type="InterPro" id="IPR029057">
    <property type="entry name" value="PRTase-like"/>
</dbReference>
<name>A0A1H2Q414_9FLAO</name>
<feature type="domain" description="Phosphoribosyltransferase" evidence="8">
    <location>
        <begin position="25"/>
        <end position="173"/>
    </location>
</feature>
<keyword evidence="4 7" id="KW-0547">Nucleotide-binding</keyword>
<evidence type="ECO:0000256" key="4">
    <source>
        <dbReference type="ARBA" id="ARBA00022741"/>
    </source>
</evidence>
<dbReference type="Gene3D" id="3.40.50.2020">
    <property type="match status" value="1"/>
</dbReference>
<keyword evidence="7" id="KW-0067">ATP-binding</keyword>
<dbReference type="NCBIfam" id="NF001381">
    <property type="entry name" value="PRK00279.1-3"/>
    <property type="match status" value="1"/>
</dbReference>
<dbReference type="EC" id="2.7.4.3" evidence="7"/>
<reference evidence="10" key="1">
    <citation type="submission" date="2016-10" db="EMBL/GenBank/DDBJ databases">
        <authorList>
            <person name="Varghese N."/>
            <person name="Submissions S."/>
        </authorList>
    </citation>
    <scope>NUCLEOTIDE SEQUENCE [LARGE SCALE GENOMIC DNA]</scope>
    <source>
        <strain evidence="10">DSM 25030</strain>
    </source>
</reference>
<dbReference type="Pfam" id="PF00156">
    <property type="entry name" value="Pribosyltran"/>
    <property type="match status" value="1"/>
</dbReference>
<keyword evidence="7" id="KW-0963">Cytoplasm</keyword>
<dbReference type="PRINTS" id="PR00094">
    <property type="entry name" value="ADENYLTKNASE"/>
</dbReference>
<dbReference type="GO" id="GO:0005524">
    <property type="term" value="F:ATP binding"/>
    <property type="evidence" value="ECO:0007669"/>
    <property type="project" value="UniProtKB-UniRule"/>
</dbReference>
<dbReference type="GO" id="GO:0006166">
    <property type="term" value="P:purine ribonucleoside salvage"/>
    <property type="evidence" value="ECO:0007669"/>
    <property type="project" value="InterPro"/>
</dbReference>
<dbReference type="Pfam" id="PF00406">
    <property type="entry name" value="ADK"/>
    <property type="match status" value="1"/>
</dbReference>
<dbReference type="NCBIfam" id="NF011100">
    <property type="entry name" value="PRK14527.1"/>
    <property type="match status" value="1"/>
</dbReference>
<evidence type="ECO:0000256" key="1">
    <source>
        <dbReference type="ARBA" id="ARBA00022679"/>
    </source>
</evidence>
<evidence type="ECO:0000313" key="10">
    <source>
        <dbReference type="Proteomes" id="UP000199592"/>
    </source>
</evidence>
<comment type="domain">
    <text evidence="7">Consists of three domains, a large central CORE domain and two small peripheral domains, NMPbind and LID, which undergo movements during catalysis. The LID domain closes over the site of phosphoryl transfer upon ATP binding. Assembling and dissambling the active center during each catalytic cycle provides an effective means to prevent ATP hydrolysis.</text>
</comment>
<feature type="binding site" evidence="7">
    <location>
        <begin position="248"/>
        <end position="250"/>
    </location>
    <ligand>
        <name>AMP</name>
        <dbReference type="ChEBI" id="CHEBI:456215"/>
    </ligand>
</feature>